<proteinExistence type="inferred from homology"/>
<evidence type="ECO:0000256" key="3">
    <source>
        <dbReference type="ARBA" id="ARBA00022679"/>
    </source>
</evidence>
<evidence type="ECO:0000259" key="9">
    <source>
        <dbReference type="Pfam" id="PF00432"/>
    </source>
</evidence>
<evidence type="ECO:0000256" key="5">
    <source>
        <dbReference type="ARBA" id="ARBA00022737"/>
    </source>
</evidence>
<name>A0A843VTL9_COLES</name>
<dbReference type="PANTHER" id="PTHR11774">
    <property type="entry name" value="GERANYLGERANYL TRANSFERASE TYPE BETA SUBUNIT"/>
    <property type="match status" value="1"/>
</dbReference>
<accession>A0A843VTL9</accession>
<dbReference type="InterPro" id="IPR001330">
    <property type="entry name" value="Prenyltrans"/>
</dbReference>
<dbReference type="InterPro" id="IPR026873">
    <property type="entry name" value="Ptb1"/>
</dbReference>
<dbReference type="PANTHER" id="PTHR11774:SF11">
    <property type="entry name" value="GERANYLGERANYL TRANSFERASE TYPE-2 SUBUNIT BETA"/>
    <property type="match status" value="1"/>
</dbReference>
<evidence type="ECO:0000256" key="8">
    <source>
        <dbReference type="RuleBase" id="RU365076"/>
    </source>
</evidence>
<dbReference type="OrthoDB" id="5428259at2759"/>
<dbReference type="InterPro" id="IPR045089">
    <property type="entry name" value="PGGT1B-like"/>
</dbReference>
<feature type="domain" description="Prenyltransferase alpha-alpha toroid" evidence="9">
    <location>
        <begin position="102"/>
        <end position="271"/>
    </location>
</feature>
<comment type="similarity">
    <text evidence="1 8">Belongs to the protein prenyltransferase subunit beta family.</text>
</comment>
<sequence>MHTVCRALRKRLFGLFPGWATPLSSSSRSPSPPQLSLSLSLPFSPSLDFSLLLGVAAAVGSLWRKESTSSFPFFLPFSALWRRRPPSPRGAAAAACLAVLLRRGFGGNIGHDPHVLYTLSAVQVLALLHKLDILNVEKVSNCIHVAGLQNEDGSFSGDEWGEIDTRFSYCAICCLSLLHHLDKINVDKAVDYIVSCKNLDGGFGCTPGAESHAGQIFCCVGTLAITGFIDHVDKDLLGWWLSERQVKSGGLNGRPEKLPDVGFTFNAYKLVFVLELNTRIKFVSGLLFLVGSL</sequence>
<gene>
    <name evidence="10" type="ORF">Taro_031050</name>
</gene>
<evidence type="ECO:0000313" key="10">
    <source>
        <dbReference type="EMBL" id="MQL98346.1"/>
    </source>
</evidence>
<dbReference type="Gene3D" id="1.50.10.20">
    <property type="match status" value="1"/>
</dbReference>
<dbReference type="AlphaFoldDB" id="A0A843VTL9"/>
<comment type="caution">
    <text evidence="10">The sequence shown here is derived from an EMBL/GenBank/DDBJ whole genome shotgun (WGS) entry which is preliminary data.</text>
</comment>
<evidence type="ECO:0000256" key="7">
    <source>
        <dbReference type="ARBA" id="ARBA00047658"/>
    </source>
</evidence>
<evidence type="ECO:0000313" key="11">
    <source>
        <dbReference type="Proteomes" id="UP000652761"/>
    </source>
</evidence>
<keyword evidence="11" id="KW-1185">Reference proteome</keyword>
<dbReference type="InterPro" id="IPR008930">
    <property type="entry name" value="Terpenoid_cyclase/PrenylTrfase"/>
</dbReference>
<dbReference type="EMBL" id="NMUH01002172">
    <property type="protein sequence ID" value="MQL98346.1"/>
    <property type="molecule type" value="Genomic_DNA"/>
</dbReference>
<evidence type="ECO:0000256" key="1">
    <source>
        <dbReference type="ARBA" id="ARBA00010497"/>
    </source>
</evidence>
<keyword evidence="6 8" id="KW-0862">Zinc</keyword>
<keyword evidence="4 8" id="KW-0479">Metal-binding</keyword>
<evidence type="ECO:0000256" key="6">
    <source>
        <dbReference type="ARBA" id="ARBA00022833"/>
    </source>
</evidence>
<dbReference type="GO" id="GO:0005968">
    <property type="term" value="C:Rab-protein geranylgeranyltransferase complex"/>
    <property type="evidence" value="ECO:0007669"/>
    <property type="project" value="UniProtKB-UniRule"/>
</dbReference>
<reference evidence="10" key="1">
    <citation type="submission" date="2017-07" db="EMBL/GenBank/DDBJ databases">
        <title>Taro Niue Genome Assembly and Annotation.</title>
        <authorList>
            <person name="Atibalentja N."/>
            <person name="Keating K."/>
            <person name="Fields C.J."/>
        </authorList>
    </citation>
    <scope>NUCLEOTIDE SEQUENCE</scope>
    <source>
        <strain evidence="10">Niue_2</strain>
        <tissue evidence="10">Leaf</tissue>
    </source>
</reference>
<evidence type="ECO:0000256" key="2">
    <source>
        <dbReference type="ARBA" id="ARBA00022602"/>
    </source>
</evidence>
<dbReference type="CDD" id="cd02894">
    <property type="entry name" value="GGTase-II"/>
    <property type="match status" value="1"/>
</dbReference>
<dbReference type="Proteomes" id="UP000652761">
    <property type="component" value="Unassembled WGS sequence"/>
</dbReference>
<dbReference type="GO" id="GO:0004663">
    <property type="term" value="F:Rab geranylgeranyltransferase activity"/>
    <property type="evidence" value="ECO:0007669"/>
    <property type="project" value="UniProtKB-UniRule"/>
</dbReference>
<comment type="cofactor">
    <cofactor evidence="8">
        <name>Zn(2+)</name>
        <dbReference type="ChEBI" id="CHEBI:29105"/>
    </cofactor>
    <text evidence="8">Binds 1 zinc ion per subunit.</text>
</comment>
<keyword evidence="2 8" id="KW-0637">Prenyltransferase</keyword>
<protein>
    <recommendedName>
        <fullName evidence="8">Geranylgeranyl transferase type-2 subunit beta</fullName>
        <ecNumber evidence="8">2.5.1.60</ecNumber>
    </recommendedName>
</protein>
<dbReference type="SUPFAM" id="SSF48239">
    <property type="entry name" value="Terpenoid cyclases/Protein prenyltransferases"/>
    <property type="match status" value="1"/>
</dbReference>
<comment type="catalytic activity">
    <reaction evidence="7 8">
        <text>geranylgeranyl diphosphate + L-cysteinyl-[protein] = S-geranylgeranyl-L-cysteinyl-[protein] + diphosphate</text>
        <dbReference type="Rhea" id="RHEA:21240"/>
        <dbReference type="Rhea" id="RHEA-COMP:10131"/>
        <dbReference type="Rhea" id="RHEA-COMP:11537"/>
        <dbReference type="ChEBI" id="CHEBI:29950"/>
        <dbReference type="ChEBI" id="CHEBI:33019"/>
        <dbReference type="ChEBI" id="CHEBI:57533"/>
        <dbReference type="ChEBI" id="CHEBI:86021"/>
        <dbReference type="EC" id="2.5.1.60"/>
    </reaction>
</comment>
<keyword evidence="3 8" id="KW-0808">Transferase</keyword>
<evidence type="ECO:0000256" key="4">
    <source>
        <dbReference type="ARBA" id="ARBA00022723"/>
    </source>
</evidence>
<keyword evidence="5" id="KW-0677">Repeat</keyword>
<dbReference type="GO" id="GO:0046872">
    <property type="term" value="F:metal ion binding"/>
    <property type="evidence" value="ECO:0007669"/>
    <property type="project" value="UniProtKB-KW"/>
</dbReference>
<dbReference type="EC" id="2.5.1.60" evidence="8"/>
<dbReference type="Pfam" id="PF00432">
    <property type="entry name" value="Prenyltrans"/>
    <property type="match status" value="1"/>
</dbReference>
<organism evidence="10 11">
    <name type="scientific">Colocasia esculenta</name>
    <name type="common">Wild taro</name>
    <name type="synonym">Arum esculentum</name>
    <dbReference type="NCBI Taxonomy" id="4460"/>
    <lineage>
        <taxon>Eukaryota</taxon>
        <taxon>Viridiplantae</taxon>
        <taxon>Streptophyta</taxon>
        <taxon>Embryophyta</taxon>
        <taxon>Tracheophyta</taxon>
        <taxon>Spermatophyta</taxon>
        <taxon>Magnoliopsida</taxon>
        <taxon>Liliopsida</taxon>
        <taxon>Araceae</taxon>
        <taxon>Aroideae</taxon>
        <taxon>Colocasieae</taxon>
        <taxon>Colocasia</taxon>
    </lineage>
</organism>
<comment type="function">
    <text evidence="8">Catalyzes the transfer of a geranylgeranyl moiety from geranylgeranyl diphosphate to both cysteines of proteins with the C-terminal sequence -XXCC, -XCXC and -CCXX.</text>
</comment>